<name>A0A0K9NK87_ZOSMR</name>
<dbReference type="AlphaFoldDB" id="A0A0K9NK87"/>
<keyword evidence="1" id="KW-0472">Membrane</keyword>
<evidence type="ECO:0000313" key="2">
    <source>
        <dbReference type="EMBL" id="KMZ57174.1"/>
    </source>
</evidence>
<dbReference type="PANTHER" id="PTHR31549">
    <property type="entry name" value="PROTEIN, PUTATIVE (DUF247)-RELATED-RELATED"/>
    <property type="match status" value="1"/>
</dbReference>
<keyword evidence="3" id="KW-1185">Reference proteome</keyword>
<reference evidence="3" key="1">
    <citation type="journal article" date="2016" name="Nature">
        <title>The genome of the seagrass Zostera marina reveals angiosperm adaptation to the sea.</title>
        <authorList>
            <person name="Olsen J.L."/>
            <person name="Rouze P."/>
            <person name="Verhelst B."/>
            <person name="Lin Y.-C."/>
            <person name="Bayer T."/>
            <person name="Collen J."/>
            <person name="Dattolo E."/>
            <person name="De Paoli E."/>
            <person name="Dittami S."/>
            <person name="Maumus F."/>
            <person name="Michel G."/>
            <person name="Kersting A."/>
            <person name="Lauritano C."/>
            <person name="Lohaus R."/>
            <person name="Toepel M."/>
            <person name="Tonon T."/>
            <person name="Vanneste K."/>
            <person name="Amirebrahimi M."/>
            <person name="Brakel J."/>
            <person name="Bostroem C."/>
            <person name="Chovatia M."/>
            <person name="Grimwood J."/>
            <person name="Jenkins J.W."/>
            <person name="Jueterbock A."/>
            <person name="Mraz A."/>
            <person name="Stam W.T."/>
            <person name="Tice H."/>
            <person name="Bornberg-Bauer E."/>
            <person name="Green P.J."/>
            <person name="Pearson G.A."/>
            <person name="Procaccini G."/>
            <person name="Duarte C.M."/>
            <person name="Schmutz J."/>
            <person name="Reusch T.B.H."/>
            <person name="Van de Peer Y."/>
        </authorList>
    </citation>
    <scope>NUCLEOTIDE SEQUENCE [LARGE SCALE GENOMIC DNA]</scope>
    <source>
        <strain evidence="3">cv. Finnish</strain>
    </source>
</reference>
<sequence length="526" mass="60329">MTWGNDENWVKQIRDFLGEQTEEDKGVTVSIFNVPKPLLQRNQEAFVPQLIAIGPYHRRNPDLYDMDKYKISIAKAFQKQLRPGVTFQEVVTSIMQSEYRIRANYHRHIDFHEEMLGWMMVIDGCFLLEYLQVYALEEKGTPKYFRKFSSRTSHVVDGTGRKSGHNTVLRDIMMLENQIPLFVLEGILDFKYPYSTSETPREHSNHAHLLALLYYIIVPSSDDLPVVEDYSDEVHVLKKKGSSGDIETGVRLEGETEHVKQVCGIVWIVVSKLGFMKNKIFRPLKFVVKIPWKLLRVIPGSSFIRKPIELFFSNFRSDDDSGSNSIGSENKPPSADEIAIPTVKQLVDAGVGFCHTNGGLTSISFDNKTGVFYLPSITLDVNSETILRNLVAYETSVTSGPLVFTRYTELMNGIIDTKEDVRLLRKKSIIDNRMKSDKEVADVWNGMSRSLRLTKVPFLDKVIRDVNRYRDSRRKVRVQKFLKKYVFGSWPILTFLAAILLIVLNGLQTICSVYKCSRWVDVDSLD</sequence>
<dbReference type="Pfam" id="PF03140">
    <property type="entry name" value="DUF247"/>
    <property type="match status" value="1"/>
</dbReference>
<dbReference type="PANTHER" id="PTHR31549:SF277">
    <property type="entry name" value="OS08G0167400 PROTEIN"/>
    <property type="match status" value="1"/>
</dbReference>
<dbReference type="InterPro" id="IPR004158">
    <property type="entry name" value="DUF247_pln"/>
</dbReference>
<feature type="transmembrane region" description="Helical" evidence="1">
    <location>
        <begin position="485"/>
        <end position="507"/>
    </location>
</feature>
<dbReference type="OMA" id="HHHAISR"/>
<dbReference type="OrthoDB" id="2356035at2759"/>
<keyword evidence="1" id="KW-0812">Transmembrane</keyword>
<evidence type="ECO:0000313" key="3">
    <source>
        <dbReference type="Proteomes" id="UP000036987"/>
    </source>
</evidence>
<evidence type="ECO:0000256" key="1">
    <source>
        <dbReference type="SAM" id="Phobius"/>
    </source>
</evidence>
<protein>
    <submittedName>
        <fullName evidence="2">Uncharacterized protein</fullName>
    </submittedName>
</protein>
<proteinExistence type="predicted"/>
<keyword evidence="1" id="KW-1133">Transmembrane helix</keyword>
<dbReference type="STRING" id="29655.A0A0K9NK87"/>
<accession>A0A0K9NK87</accession>
<comment type="caution">
    <text evidence="2">The sequence shown here is derived from an EMBL/GenBank/DDBJ whole genome shotgun (WGS) entry which is preliminary data.</text>
</comment>
<dbReference type="EMBL" id="LFYR01002109">
    <property type="protein sequence ID" value="KMZ57174.1"/>
    <property type="molecule type" value="Genomic_DNA"/>
</dbReference>
<organism evidence="2 3">
    <name type="scientific">Zostera marina</name>
    <name type="common">Eelgrass</name>
    <dbReference type="NCBI Taxonomy" id="29655"/>
    <lineage>
        <taxon>Eukaryota</taxon>
        <taxon>Viridiplantae</taxon>
        <taxon>Streptophyta</taxon>
        <taxon>Embryophyta</taxon>
        <taxon>Tracheophyta</taxon>
        <taxon>Spermatophyta</taxon>
        <taxon>Magnoliopsida</taxon>
        <taxon>Liliopsida</taxon>
        <taxon>Zosteraceae</taxon>
        <taxon>Zostera</taxon>
    </lineage>
</organism>
<dbReference type="Proteomes" id="UP000036987">
    <property type="component" value="Unassembled WGS sequence"/>
</dbReference>
<gene>
    <name evidence="2" type="ORF">ZOSMA_89G01270</name>
</gene>